<dbReference type="InterPro" id="IPR039958">
    <property type="entry name" value="RYBP/YAF2"/>
</dbReference>
<dbReference type="PANTHER" id="PTHR12920">
    <property type="entry name" value="RYBP AND YAF2-RELATED"/>
    <property type="match status" value="1"/>
</dbReference>
<dbReference type="InterPro" id="IPR001876">
    <property type="entry name" value="Znf_RanBP2"/>
</dbReference>
<evidence type="ECO:0000256" key="2">
    <source>
        <dbReference type="ARBA" id="ARBA00022771"/>
    </source>
</evidence>
<dbReference type="Proteomes" id="UP001652625">
    <property type="component" value="Chromosome 14"/>
</dbReference>
<evidence type="ECO:0000256" key="4">
    <source>
        <dbReference type="PROSITE-ProRule" id="PRU00322"/>
    </source>
</evidence>
<protein>
    <submittedName>
        <fullName evidence="8">YY1-associated factor 2</fullName>
    </submittedName>
</protein>
<dbReference type="PANTHER" id="PTHR12920:SF4">
    <property type="entry name" value="GEO03726P1"/>
    <property type="match status" value="1"/>
</dbReference>
<feature type="domain" description="RanBP2-type" evidence="6">
    <location>
        <begin position="2"/>
        <end position="31"/>
    </location>
</feature>
<organism evidence="7 8">
    <name type="scientific">Hydra vulgaris</name>
    <name type="common">Hydra</name>
    <name type="synonym">Hydra attenuata</name>
    <dbReference type="NCBI Taxonomy" id="6087"/>
    <lineage>
        <taxon>Eukaryota</taxon>
        <taxon>Metazoa</taxon>
        <taxon>Cnidaria</taxon>
        <taxon>Hydrozoa</taxon>
        <taxon>Hydroidolina</taxon>
        <taxon>Anthoathecata</taxon>
        <taxon>Aplanulata</taxon>
        <taxon>Hydridae</taxon>
        <taxon>Hydra</taxon>
    </lineage>
</organism>
<keyword evidence="1" id="KW-0479">Metal-binding</keyword>
<sequence>MDERSWSCSVCTYSNASEAFKCKICDTRKGTSTRKPRVTANIVAQQIASSFPLIPDFSSPKYQKANSTSRRNKTSSSASPYLKYVDHRSRVDVNVTVGEVTVVISDYKLLPKTEEGKINGTDGSPNKVSNDVGDAASSPLANNAAVTK</sequence>
<feature type="compositionally biased region" description="Polar residues" evidence="5">
    <location>
        <begin position="139"/>
        <end position="148"/>
    </location>
</feature>
<accession>A0ABM4DJH0</accession>
<keyword evidence="3" id="KW-0862">Zinc</keyword>
<reference evidence="8" key="1">
    <citation type="submission" date="2025-08" db="UniProtKB">
        <authorList>
            <consortium name="RefSeq"/>
        </authorList>
    </citation>
    <scope>IDENTIFICATION</scope>
</reference>
<proteinExistence type="predicted"/>
<evidence type="ECO:0000256" key="1">
    <source>
        <dbReference type="ARBA" id="ARBA00022723"/>
    </source>
</evidence>
<name>A0ABM4DJH0_HYDVU</name>
<evidence type="ECO:0000259" key="6">
    <source>
        <dbReference type="PROSITE" id="PS50199"/>
    </source>
</evidence>
<dbReference type="Pfam" id="PF00641">
    <property type="entry name" value="Zn_ribbon_RanBP"/>
    <property type="match status" value="1"/>
</dbReference>
<dbReference type="PROSITE" id="PS01358">
    <property type="entry name" value="ZF_RANBP2_1"/>
    <property type="match status" value="1"/>
</dbReference>
<dbReference type="SUPFAM" id="SSF90209">
    <property type="entry name" value="Ran binding protein zinc finger-like"/>
    <property type="match status" value="1"/>
</dbReference>
<dbReference type="RefSeq" id="XP_065674670.1">
    <property type="nucleotide sequence ID" value="XM_065818598.1"/>
</dbReference>
<keyword evidence="2 4" id="KW-0863">Zinc-finger</keyword>
<evidence type="ECO:0000256" key="3">
    <source>
        <dbReference type="ARBA" id="ARBA00022833"/>
    </source>
</evidence>
<dbReference type="GeneID" id="100200779"/>
<dbReference type="InterPro" id="IPR036443">
    <property type="entry name" value="Znf_RanBP2_sf"/>
</dbReference>
<dbReference type="Gene3D" id="4.10.1060.10">
    <property type="entry name" value="Zinc finger, RanBP2-type"/>
    <property type="match status" value="1"/>
</dbReference>
<evidence type="ECO:0000313" key="7">
    <source>
        <dbReference type="Proteomes" id="UP001652625"/>
    </source>
</evidence>
<gene>
    <name evidence="8" type="primary">LOC100200779</name>
</gene>
<feature type="region of interest" description="Disordered" evidence="5">
    <location>
        <begin position="56"/>
        <end position="81"/>
    </location>
</feature>
<evidence type="ECO:0000256" key="5">
    <source>
        <dbReference type="SAM" id="MobiDB-lite"/>
    </source>
</evidence>
<evidence type="ECO:0000313" key="8">
    <source>
        <dbReference type="RefSeq" id="XP_065674670.1"/>
    </source>
</evidence>
<dbReference type="SMART" id="SM00547">
    <property type="entry name" value="ZnF_RBZ"/>
    <property type="match status" value="1"/>
</dbReference>
<feature type="compositionally biased region" description="Low complexity" evidence="5">
    <location>
        <begin position="65"/>
        <end position="79"/>
    </location>
</feature>
<dbReference type="PROSITE" id="PS50199">
    <property type="entry name" value="ZF_RANBP2_2"/>
    <property type="match status" value="1"/>
</dbReference>
<keyword evidence="7" id="KW-1185">Reference proteome</keyword>
<feature type="region of interest" description="Disordered" evidence="5">
    <location>
        <begin position="114"/>
        <end position="148"/>
    </location>
</feature>